<dbReference type="InterPro" id="IPR018101">
    <property type="entry name" value="Transl_elong_Ts_CS"/>
</dbReference>
<evidence type="ECO:0000256" key="5">
    <source>
        <dbReference type="HAMAP-Rule" id="MF_00050"/>
    </source>
</evidence>
<comment type="caution">
    <text evidence="9">The sequence shown here is derived from an EMBL/GenBank/DDBJ whole genome shotgun (WGS) entry which is preliminary data.</text>
</comment>
<keyword evidence="4 5" id="KW-0648">Protein biosynthesis</keyword>
<evidence type="ECO:0000313" key="10">
    <source>
        <dbReference type="Proteomes" id="UP000179266"/>
    </source>
</evidence>
<organism evidence="9 10">
    <name type="scientific">Candidatus Schekmanbacteria bacterium RBG_13_48_7</name>
    <dbReference type="NCBI Taxonomy" id="1817878"/>
    <lineage>
        <taxon>Bacteria</taxon>
        <taxon>Candidatus Schekmaniibacteriota</taxon>
    </lineage>
</organism>
<protein>
    <recommendedName>
        <fullName evidence="2 5">Elongation factor Ts</fullName>
        <shortName evidence="5">EF-Ts</shortName>
    </recommendedName>
</protein>
<dbReference type="Gene3D" id="1.10.8.10">
    <property type="entry name" value="DNA helicase RuvA subunit, C-terminal domain"/>
    <property type="match status" value="1"/>
</dbReference>
<dbReference type="FunFam" id="1.10.8.10:FF:000001">
    <property type="entry name" value="Elongation factor Ts"/>
    <property type="match status" value="1"/>
</dbReference>
<evidence type="ECO:0000256" key="2">
    <source>
        <dbReference type="ARBA" id="ARBA00016956"/>
    </source>
</evidence>
<comment type="subcellular location">
    <subcellularLocation>
        <location evidence="5 7">Cytoplasm</location>
    </subcellularLocation>
</comment>
<dbReference type="AlphaFoldDB" id="A0A1F7RT05"/>
<dbReference type="GO" id="GO:0003746">
    <property type="term" value="F:translation elongation factor activity"/>
    <property type="evidence" value="ECO:0007669"/>
    <property type="project" value="UniProtKB-UniRule"/>
</dbReference>
<dbReference type="Pfam" id="PF00889">
    <property type="entry name" value="EF_TS"/>
    <property type="match status" value="1"/>
</dbReference>
<dbReference type="InterPro" id="IPR014039">
    <property type="entry name" value="Transl_elong_EFTs/EF1B_dimer"/>
</dbReference>
<feature type="domain" description="Translation elongation factor EFTs/EF1B dimerisation" evidence="8">
    <location>
        <begin position="56"/>
        <end position="197"/>
    </location>
</feature>
<dbReference type="NCBIfam" id="TIGR00116">
    <property type="entry name" value="tsf"/>
    <property type="match status" value="1"/>
</dbReference>
<evidence type="ECO:0000313" key="9">
    <source>
        <dbReference type="EMBL" id="OGL44571.1"/>
    </source>
</evidence>
<feature type="region of interest" description="Involved in Mg(2+) ion dislocation from EF-Tu" evidence="5">
    <location>
        <begin position="81"/>
        <end position="84"/>
    </location>
</feature>
<dbReference type="CDD" id="cd14275">
    <property type="entry name" value="UBA_EF-Ts"/>
    <property type="match status" value="1"/>
</dbReference>
<evidence type="ECO:0000256" key="6">
    <source>
        <dbReference type="RuleBase" id="RU000642"/>
    </source>
</evidence>
<gene>
    <name evidence="5" type="primary">tsf</name>
    <name evidence="9" type="ORF">A2161_01885</name>
</gene>
<dbReference type="InterPro" id="IPR009060">
    <property type="entry name" value="UBA-like_sf"/>
</dbReference>
<evidence type="ECO:0000256" key="4">
    <source>
        <dbReference type="ARBA" id="ARBA00022917"/>
    </source>
</evidence>
<dbReference type="InterPro" id="IPR001816">
    <property type="entry name" value="Transl_elong_EFTs/EF1B"/>
</dbReference>
<evidence type="ECO:0000256" key="1">
    <source>
        <dbReference type="ARBA" id="ARBA00005532"/>
    </source>
</evidence>
<dbReference type="InterPro" id="IPR036402">
    <property type="entry name" value="EF-Ts_dimer_sf"/>
</dbReference>
<keyword evidence="5" id="KW-0963">Cytoplasm</keyword>
<dbReference type="SUPFAM" id="SSF46934">
    <property type="entry name" value="UBA-like"/>
    <property type="match status" value="1"/>
</dbReference>
<dbReference type="Proteomes" id="UP000179266">
    <property type="component" value="Unassembled WGS sequence"/>
</dbReference>
<sequence>MEIKASLVKNLREETGAGMMECKKALEEAAGDMEKARTILRTRGLAAATKKMGRSAKEGLITTYIHMGGKIGVLLELNCETDFVAKTDDFAILGKDLCMQVAATNPLFLQPEDVDEKTIEKECLIYRSQAEMSGKPEKVWDKIIEGKLKKWYTEICLLKQPFIKDPDISIEDLLKKYIAKLGENIIIRRFVRFQVGEEL</sequence>
<name>A0A1F7RT05_9BACT</name>
<evidence type="ECO:0000256" key="3">
    <source>
        <dbReference type="ARBA" id="ARBA00022768"/>
    </source>
</evidence>
<reference evidence="9 10" key="1">
    <citation type="journal article" date="2016" name="Nat. Commun.">
        <title>Thousands of microbial genomes shed light on interconnected biogeochemical processes in an aquifer system.</title>
        <authorList>
            <person name="Anantharaman K."/>
            <person name="Brown C.T."/>
            <person name="Hug L.A."/>
            <person name="Sharon I."/>
            <person name="Castelle C.J."/>
            <person name="Probst A.J."/>
            <person name="Thomas B.C."/>
            <person name="Singh A."/>
            <person name="Wilkins M.J."/>
            <person name="Karaoz U."/>
            <person name="Brodie E.L."/>
            <person name="Williams K.H."/>
            <person name="Hubbard S.S."/>
            <person name="Banfield J.F."/>
        </authorList>
    </citation>
    <scope>NUCLEOTIDE SEQUENCE [LARGE SCALE GENOMIC DNA]</scope>
</reference>
<dbReference type="PROSITE" id="PS01126">
    <property type="entry name" value="EF_TS_1"/>
    <property type="match status" value="1"/>
</dbReference>
<dbReference type="GO" id="GO:0005737">
    <property type="term" value="C:cytoplasm"/>
    <property type="evidence" value="ECO:0007669"/>
    <property type="project" value="UniProtKB-SubCell"/>
</dbReference>
<dbReference type="SUPFAM" id="SSF54713">
    <property type="entry name" value="Elongation factor Ts (EF-Ts), dimerisation domain"/>
    <property type="match status" value="1"/>
</dbReference>
<dbReference type="PROSITE" id="PS01127">
    <property type="entry name" value="EF_TS_2"/>
    <property type="match status" value="1"/>
</dbReference>
<dbReference type="PANTHER" id="PTHR11741:SF0">
    <property type="entry name" value="ELONGATION FACTOR TS, MITOCHONDRIAL"/>
    <property type="match status" value="1"/>
</dbReference>
<dbReference type="EMBL" id="MGDD01000218">
    <property type="protein sequence ID" value="OGL44571.1"/>
    <property type="molecule type" value="Genomic_DNA"/>
</dbReference>
<proteinExistence type="inferred from homology"/>
<accession>A0A1F7RT05</accession>
<dbReference type="Gene3D" id="1.10.286.20">
    <property type="match status" value="1"/>
</dbReference>
<comment type="similarity">
    <text evidence="1 5 6">Belongs to the EF-Ts family.</text>
</comment>
<evidence type="ECO:0000259" key="8">
    <source>
        <dbReference type="Pfam" id="PF00889"/>
    </source>
</evidence>
<dbReference type="Gene3D" id="3.30.479.20">
    <property type="entry name" value="Elongation factor Ts, dimerisation domain"/>
    <property type="match status" value="1"/>
</dbReference>
<dbReference type="HAMAP" id="MF_00050">
    <property type="entry name" value="EF_Ts"/>
    <property type="match status" value="1"/>
</dbReference>
<comment type="function">
    <text evidence="5 6">Associates with the EF-Tu.GDP complex and induces the exchange of GDP to GTP. It remains bound to the aminoacyl-tRNA.EF-Tu.GTP complex up to the GTP hydrolysis stage on the ribosome.</text>
</comment>
<dbReference type="PANTHER" id="PTHR11741">
    <property type="entry name" value="ELONGATION FACTOR TS"/>
    <property type="match status" value="1"/>
</dbReference>
<keyword evidence="3 5" id="KW-0251">Elongation factor</keyword>
<evidence type="ECO:0000256" key="7">
    <source>
        <dbReference type="RuleBase" id="RU000643"/>
    </source>
</evidence>
<dbReference type="FunFam" id="1.10.286.20:FF:000001">
    <property type="entry name" value="Elongation factor Ts"/>
    <property type="match status" value="1"/>
</dbReference>